<organism evidence="1 2">
    <name type="scientific">Nezara viridula</name>
    <name type="common">Southern green stink bug</name>
    <name type="synonym">Cimex viridulus</name>
    <dbReference type="NCBI Taxonomy" id="85310"/>
    <lineage>
        <taxon>Eukaryota</taxon>
        <taxon>Metazoa</taxon>
        <taxon>Ecdysozoa</taxon>
        <taxon>Arthropoda</taxon>
        <taxon>Hexapoda</taxon>
        <taxon>Insecta</taxon>
        <taxon>Pterygota</taxon>
        <taxon>Neoptera</taxon>
        <taxon>Paraneoptera</taxon>
        <taxon>Hemiptera</taxon>
        <taxon>Heteroptera</taxon>
        <taxon>Panheteroptera</taxon>
        <taxon>Pentatomomorpha</taxon>
        <taxon>Pentatomoidea</taxon>
        <taxon>Pentatomidae</taxon>
        <taxon>Pentatominae</taxon>
        <taxon>Nezara</taxon>
    </lineage>
</organism>
<reference evidence="1" key="1">
    <citation type="submission" date="2022-01" db="EMBL/GenBank/DDBJ databases">
        <authorList>
            <person name="King R."/>
        </authorList>
    </citation>
    <scope>NUCLEOTIDE SEQUENCE</scope>
</reference>
<accession>A0A9P0H629</accession>
<gene>
    <name evidence="1" type="ORF">NEZAVI_LOCUS6258</name>
</gene>
<dbReference type="EMBL" id="OV725079">
    <property type="protein sequence ID" value="CAH1396133.1"/>
    <property type="molecule type" value="Genomic_DNA"/>
</dbReference>
<protein>
    <submittedName>
        <fullName evidence="1">Uncharacterized protein</fullName>
    </submittedName>
</protein>
<dbReference type="OrthoDB" id="6627001at2759"/>
<evidence type="ECO:0000313" key="1">
    <source>
        <dbReference type="EMBL" id="CAH1396133.1"/>
    </source>
</evidence>
<sequence>MRPGLALVVLIETKLKGKGQETSGEYVHIWSGLGRNHKPIHQCTNSHGKPGFQSSILDYCITRQKLSCKLEDVKVFRGWKCGTDHFMLQTKILFPWKGGRGLKEGRCEAESITLPKYKLYLLMEDSVGRLYRSRLEEKLDLRQGSNLSEK</sequence>
<evidence type="ECO:0000313" key="2">
    <source>
        <dbReference type="Proteomes" id="UP001152798"/>
    </source>
</evidence>
<dbReference type="AlphaFoldDB" id="A0A9P0H629"/>
<dbReference type="Proteomes" id="UP001152798">
    <property type="component" value="Chromosome 3"/>
</dbReference>
<keyword evidence="2" id="KW-1185">Reference proteome</keyword>
<name>A0A9P0H629_NEZVI</name>
<proteinExistence type="predicted"/>